<name>A0ABR5K0D6_9BACI</name>
<dbReference type="EMBL" id="LGRV01000003">
    <property type="protein sequence ID" value="KOS68390.1"/>
    <property type="molecule type" value="Genomic_DNA"/>
</dbReference>
<evidence type="ECO:0008006" key="3">
    <source>
        <dbReference type="Google" id="ProtNLM"/>
    </source>
</evidence>
<accession>A0ABR5K0D6</accession>
<organism evidence="1 2">
    <name type="scientific">Lysinibacillus contaminans</name>
    <dbReference type="NCBI Taxonomy" id="1293441"/>
    <lineage>
        <taxon>Bacteria</taxon>
        <taxon>Bacillati</taxon>
        <taxon>Bacillota</taxon>
        <taxon>Bacilli</taxon>
        <taxon>Bacillales</taxon>
        <taxon>Bacillaceae</taxon>
        <taxon>Lysinibacillus</taxon>
    </lineage>
</organism>
<reference evidence="2" key="1">
    <citation type="submission" date="2015-07" db="EMBL/GenBank/DDBJ databases">
        <title>Fjat-14205 dsm 2895.</title>
        <authorList>
            <person name="Liu B."/>
            <person name="Wang J."/>
            <person name="Zhu Y."/>
            <person name="Liu G."/>
            <person name="Chen Q."/>
            <person name="Chen Z."/>
            <person name="Lan J."/>
            <person name="Che J."/>
            <person name="Ge C."/>
            <person name="Shi H."/>
            <person name="Pan Z."/>
            <person name="Liu X."/>
        </authorList>
    </citation>
    <scope>NUCLEOTIDE SEQUENCE [LARGE SCALE GENOMIC DNA]</scope>
    <source>
        <strain evidence="2">DSM 25560</strain>
    </source>
</reference>
<keyword evidence="2" id="KW-1185">Reference proteome</keyword>
<dbReference type="Pfam" id="PF08843">
    <property type="entry name" value="AbiEii"/>
    <property type="match status" value="1"/>
</dbReference>
<protein>
    <recommendedName>
        <fullName evidence="3">Transcriptional regulator</fullName>
    </recommendedName>
</protein>
<comment type="caution">
    <text evidence="1">The sequence shown here is derived from an EMBL/GenBank/DDBJ whole genome shotgun (WGS) entry which is preliminary data.</text>
</comment>
<evidence type="ECO:0000313" key="2">
    <source>
        <dbReference type="Proteomes" id="UP000050668"/>
    </source>
</evidence>
<dbReference type="Proteomes" id="UP000050668">
    <property type="component" value="Unassembled WGS sequence"/>
</dbReference>
<gene>
    <name evidence="1" type="ORF">AEA09_07355</name>
</gene>
<sequence length="294" mass="34178">MKNVKTIPIKVSEQLKNVATKNGESLDEIGHRYFQERWLYRLSISAFQERFLLKGDHLLATLTNGLVKPSVIISLSAKQITQDISKLQHVFEDICAIKVPEDGVDFLVDELKITALKEDVSIEIPVILGQMRTYIQIKISYKDNHILTPKEVTIPTLLEMEPPVLLAYSTEVIIAEKFEAMISLVEEDNRMKDFYDVYVLLNTQSFEGRVLQEAVLEVFDKRRTLIEKDQAVLKNQFYLDAQRNEQWLVFVGQKSLFFEEVIKRLQKVLVPIYDAIVTEDEFFGNWDCELQDWK</sequence>
<evidence type="ECO:0000313" key="1">
    <source>
        <dbReference type="EMBL" id="KOS68390.1"/>
    </source>
</evidence>
<dbReference type="RefSeq" id="WP_053583217.1">
    <property type="nucleotide sequence ID" value="NZ_LGRV01000003.1"/>
</dbReference>
<dbReference type="InterPro" id="IPR014942">
    <property type="entry name" value="AbiEii"/>
</dbReference>
<proteinExistence type="predicted"/>